<evidence type="ECO:0000256" key="2">
    <source>
        <dbReference type="ARBA" id="ARBA00023242"/>
    </source>
</evidence>
<sequence length="671" mass="76074">MDSSQKRRLVAIAPAAAGEDVGHSNEAGPAGTPVLKMKRTLTLVACDSCRKRRVKVGDHSQIPATPFSSRAHAGHQCDGKRPRCGQCTRKSEDCQYEAGEGETVLLALKKRIGELEGEHIRYKGLFNLLRTRPEREASEILRRIRTAEEPLLVLEAINHAELMLSEICSDGEGPSDERLLRLDRQALENSVIRVPAQPWTIVAGQALVSELITDYFTWDNAYLFPSIDRDTFMDEMRSCDVSSAAWCTPLLVNAMCARRSQILERARLYGKMKRQNLAEQFLGECKMHLEQELGRPSIPAVQALMLMYMTTTCLGRDRAGRIYRTHALEMIPRLRIEARYRSLQEHGLDNDKERKLLSGALWGMFIFESRVAFLYFNPSQISVPQIPNPFAADPDEASWDQAKGNIDVLDRPFGAPCQIALVPGINAASCSLAVLFYDIMTHNTHKDTVWGSKDDLRKQRYMYAELQRMKSSWPKRFYVENNFAPTTCYLRMQENEVAFGIIQTLRHSTLFETPASQPGTTIGDLCLYHCGSNAKWCDAYLSKWPFDTLIWRHLYLSMQPLVLMFDIPAACDIFANECMMMRYGCQTFRICGILLQAMQAFAWAINQTVPENARIYLEGWTKEDAMGEEELPMSFALPQQDDVKDLLQQNMEGSTSVEHHLGSLVKKWSLG</sequence>
<evidence type="ECO:0000256" key="1">
    <source>
        <dbReference type="ARBA" id="ARBA00022723"/>
    </source>
</evidence>
<dbReference type="GO" id="GO:0006351">
    <property type="term" value="P:DNA-templated transcription"/>
    <property type="evidence" value="ECO:0007669"/>
    <property type="project" value="InterPro"/>
</dbReference>
<protein>
    <recommendedName>
        <fullName evidence="4">Xylanolytic transcriptional activator regulatory domain-containing protein</fullName>
    </recommendedName>
</protein>
<dbReference type="GO" id="GO:0008270">
    <property type="term" value="F:zinc ion binding"/>
    <property type="evidence" value="ECO:0007669"/>
    <property type="project" value="InterPro"/>
</dbReference>
<dbReference type="InterPro" id="IPR007219">
    <property type="entry name" value="XnlR_reg_dom"/>
</dbReference>
<feature type="domain" description="Xylanolytic transcriptional activator regulatory" evidence="4">
    <location>
        <begin position="218"/>
        <end position="396"/>
    </location>
</feature>
<evidence type="ECO:0000313" key="5">
    <source>
        <dbReference type="EMBL" id="KJZ69553.1"/>
    </source>
</evidence>
<dbReference type="Proteomes" id="UP000054481">
    <property type="component" value="Unassembled WGS sequence"/>
</dbReference>
<dbReference type="CDD" id="cd00067">
    <property type="entry name" value="GAL4"/>
    <property type="match status" value="1"/>
</dbReference>
<accession>A0A0F7ZRG1</accession>
<evidence type="ECO:0000313" key="6">
    <source>
        <dbReference type="Proteomes" id="UP000054481"/>
    </source>
</evidence>
<evidence type="ECO:0000256" key="3">
    <source>
        <dbReference type="SAM" id="MobiDB-lite"/>
    </source>
</evidence>
<keyword evidence="2" id="KW-0539">Nucleus</keyword>
<keyword evidence="1" id="KW-0479">Metal-binding</keyword>
<dbReference type="CDD" id="cd12148">
    <property type="entry name" value="fungal_TF_MHR"/>
    <property type="match status" value="1"/>
</dbReference>
<dbReference type="InterPro" id="IPR053187">
    <property type="entry name" value="Notoamide_regulator"/>
</dbReference>
<dbReference type="OrthoDB" id="2943660at2759"/>
<dbReference type="Pfam" id="PF04082">
    <property type="entry name" value="Fungal_trans"/>
    <property type="match status" value="1"/>
</dbReference>
<dbReference type="PANTHER" id="PTHR47256:SF1">
    <property type="entry name" value="ZN(II)2CYS6 TRANSCRIPTION FACTOR (EUROFUNG)"/>
    <property type="match status" value="1"/>
</dbReference>
<dbReference type="Gene3D" id="4.10.240.10">
    <property type="entry name" value="Zn(2)-C6 fungal-type DNA-binding domain"/>
    <property type="match status" value="1"/>
</dbReference>
<gene>
    <name evidence="5" type="ORF">HIM_11046</name>
</gene>
<evidence type="ECO:0000259" key="4">
    <source>
        <dbReference type="Pfam" id="PF04082"/>
    </source>
</evidence>
<dbReference type="AlphaFoldDB" id="A0A0F7ZRG1"/>
<dbReference type="InterPro" id="IPR001138">
    <property type="entry name" value="Zn2Cys6_DnaBD"/>
</dbReference>
<dbReference type="GO" id="GO:0003677">
    <property type="term" value="F:DNA binding"/>
    <property type="evidence" value="ECO:0007669"/>
    <property type="project" value="InterPro"/>
</dbReference>
<name>A0A0F7ZRG1_9HYPO</name>
<dbReference type="EMBL" id="KQ030702">
    <property type="protein sequence ID" value="KJZ69553.1"/>
    <property type="molecule type" value="Genomic_DNA"/>
</dbReference>
<dbReference type="PANTHER" id="PTHR47256">
    <property type="entry name" value="ZN(II)2CYS6 TRANSCRIPTION FACTOR (EUROFUNG)-RELATED"/>
    <property type="match status" value="1"/>
</dbReference>
<keyword evidence="6" id="KW-1185">Reference proteome</keyword>
<dbReference type="InterPro" id="IPR036864">
    <property type="entry name" value="Zn2-C6_fun-type_DNA-bd_sf"/>
</dbReference>
<feature type="region of interest" description="Disordered" evidence="3">
    <location>
        <begin position="61"/>
        <end position="82"/>
    </location>
</feature>
<dbReference type="GO" id="GO:0000981">
    <property type="term" value="F:DNA-binding transcription factor activity, RNA polymerase II-specific"/>
    <property type="evidence" value="ECO:0007669"/>
    <property type="project" value="InterPro"/>
</dbReference>
<reference evidence="5 6" key="1">
    <citation type="journal article" date="2014" name="Genome Biol. Evol.">
        <title>Comparative genomics and transcriptomics analyses reveal divergent lifestyle features of nematode endoparasitic fungus Hirsutella minnesotensis.</title>
        <authorList>
            <person name="Lai Y."/>
            <person name="Liu K."/>
            <person name="Zhang X."/>
            <person name="Zhang X."/>
            <person name="Li K."/>
            <person name="Wang N."/>
            <person name="Shu C."/>
            <person name="Wu Y."/>
            <person name="Wang C."/>
            <person name="Bushley K.E."/>
            <person name="Xiang M."/>
            <person name="Liu X."/>
        </authorList>
    </citation>
    <scope>NUCLEOTIDE SEQUENCE [LARGE SCALE GENOMIC DNA]</scope>
    <source>
        <strain evidence="5 6">3608</strain>
    </source>
</reference>
<organism evidence="5 6">
    <name type="scientific">Hirsutella minnesotensis 3608</name>
    <dbReference type="NCBI Taxonomy" id="1043627"/>
    <lineage>
        <taxon>Eukaryota</taxon>
        <taxon>Fungi</taxon>
        <taxon>Dikarya</taxon>
        <taxon>Ascomycota</taxon>
        <taxon>Pezizomycotina</taxon>
        <taxon>Sordariomycetes</taxon>
        <taxon>Hypocreomycetidae</taxon>
        <taxon>Hypocreales</taxon>
        <taxon>Ophiocordycipitaceae</taxon>
        <taxon>Hirsutella</taxon>
    </lineage>
</organism>
<proteinExistence type="predicted"/>